<name>A0ABX4MHA4_9HYPH</name>
<accession>A0ABX4MHA4</accession>
<organism evidence="1 2">
    <name type="scientific">Candidatus Hodgkinia cicadicola</name>
    <dbReference type="NCBI Taxonomy" id="573658"/>
    <lineage>
        <taxon>Bacteria</taxon>
        <taxon>Pseudomonadati</taxon>
        <taxon>Pseudomonadota</taxon>
        <taxon>Alphaproteobacteria</taxon>
        <taxon>Hyphomicrobiales</taxon>
        <taxon>Candidatus Hodgkinia</taxon>
    </lineage>
</organism>
<proteinExistence type="predicted"/>
<reference evidence="1" key="1">
    <citation type="submission" date="2017-09" db="EMBL/GenBank/DDBJ databases">
        <authorList>
            <person name="Campbell M.A."/>
            <person name="Lukasik P."/>
            <person name="Simon C."/>
            <person name="McCutcheon J.P."/>
        </authorList>
    </citation>
    <scope>NUCLEOTIDE SEQUENCE [LARGE SCALE GENOMIC DNA]</scope>
    <source>
        <strain evidence="1">MAGTDC</strain>
    </source>
</reference>
<comment type="caution">
    <text evidence="1">The sequence shown here is derived from an EMBL/GenBank/DDBJ whole genome shotgun (WGS) entry which is preliminary data.</text>
</comment>
<gene>
    <name evidence="1" type="primary">ribC</name>
    <name evidence="1" type="ORF">magtdc_32</name>
</gene>
<evidence type="ECO:0000313" key="1">
    <source>
        <dbReference type="EMBL" id="PIM96049.1"/>
    </source>
</evidence>
<sequence>MYYPYQVILDFILHLINRSDVAVTMNCSMNISDRWQQTGSYFEVEAWTQAYVISDIHVELQRFDMMELRDLITQPQGYMIMLWVFNDRCNDWFCFKKYDVYGNSIILVNRNIRNEWTYEITPLNSISLDKHS</sequence>
<dbReference type="RefSeq" id="WP_146656740.1">
    <property type="nucleotide sequence ID" value="NZ_CM008790.1"/>
</dbReference>
<evidence type="ECO:0000313" key="2">
    <source>
        <dbReference type="Proteomes" id="UP000230981"/>
    </source>
</evidence>
<dbReference type="EMBL" id="NXGO01000004">
    <property type="protein sequence ID" value="PIM96049.1"/>
    <property type="molecule type" value="Genomic_DNA"/>
</dbReference>
<keyword evidence="2" id="KW-1185">Reference proteome</keyword>
<dbReference type="Proteomes" id="UP000230981">
    <property type="component" value="Unassembled WGS sequence"/>
</dbReference>
<protein>
    <submittedName>
        <fullName evidence="1">Riboflavin synthase alpha chain</fullName>
    </submittedName>
</protein>